<dbReference type="PROSITE" id="PS50011">
    <property type="entry name" value="PROTEIN_KINASE_DOM"/>
    <property type="match status" value="2"/>
</dbReference>
<evidence type="ECO:0000256" key="4">
    <source>
        <dbReference type="PROSITE-ProRule" id="PRU10141"/>
    </source>
</evidence>
<proteinExistence type="predicted"/>
<feature type="repeat" description="ANK" evidence="3">
    <location>
        <begin position="323"/>
        <end position="359"/>
    </location>
</feature>
<dbReference type="InterPro" id="IPR008271">
    <property type="entry name" value="Ser/Thr_kinase_AS"/>
</dbReference>
<evidence type="ECO:0000256" key="1">
    <source>
        <dbReference type="ARBA" id="ARBA00022741"/>
    </source>
</evidence>
<keyword evidence="1 4" id="KW-0547">Nucleotide-binding</keyword>
<dbReference type="Gene3D" id="1.25.40.20">
    <property type="entry name" value="Ankyrin repeat-containing domain"/>
    <property type="match status" value="4"/>
</dbReference>
<name>A0ABQ9ZQR3_9CRUS</name>
<feature type="repeat" description="ANK" evidence="3">
    <location>
        <begin position="839"/>
        <end position="875"/>
    </location>
</feature>
<keyword evidence="3" id="KW-0040">ANK repeat</keyword>
<dbReference type="InterPro" id="IPR002110">
    <property type="entry name" value="Ankyrin_rpt"/>
</dbReference>
<dbReference type="PROSITE" id="PS00107">
    <property type="entry name" value="PROTEIN_KINASE_ATP"/>
    <property type="match status" value="2"/>
</dbReference>
<dbReference type="InterPro" id="IPR017441">
    <property type="entry name" value="Protein_kinase_ATP_BS"/>
</dbReference>
<dbReference type="Proteomes" id="UP001234178">
    <property type="component" value="Unassembled WGS sequence"/>
</dbReference>
<dbReference type="Gene3D" id="1.10.510.10">
    <property type="entry name" value="Transferase(Phosphotransferase) domain 1"/>
    <property type="match status" value="2"/>
</dbReference>
<dbReference type="EMBL" id="JAOYFB010000004">
    <property type="protein sequence ID" value="KAK4014950.1"/>
    <property type="molecule type" value="Genomic_DNA"/>
</dbReference>
<sequence>MRQISIDTGKVVLGIGGFGFILKGKYDGREVAVKRVPLEDQDLNEEEAMLKLDHANIVKLFHCESDKNFRYYALELCVASLDHLFLKTDDEKKYNGPMPHHIEVIQQLASGLEHIHSKDLVHGDIRPENVLISVGSADPDEITIKWADFGLNRNVDVQGTAIKSEARGKNAWLAPELLKLSGTKNHGTAKGDIFAQGLVFGSLFLNGEHLYGSMKNGNEIHFNIIKGNPVNMQKIDGKLRDCYENDLLKKMLEHDPDKRVTSTQFVNQLKTIKNKIVEKEKEKKKEKEKELLELCGRDSRLDLTDKIQNFIQFGINLNAKDIGGRNALHLLCRNYSNPKLTDAIKLLIENKIDVNAKDDYGLNAIHYLCRYHSSQNLIKAIEILIHFGIDAKATTNNGSNALHYLSRYNSTSNLLEAIDILIQIGVDAQAKDKDGWNVNYYLYNKDKKEMKIWLNRDAVLGQGGFAAVFKGKFGGREVAVKRVELLKVDKREEDAMLKLEHPNIVKLLHVEKDNDFKYYALELCVASLDQLFVESDPCKKYDGAMPRQIVVFSQLASGLAYIHSKKLIHRDIKPSNILIMKSPGKNEEIIIKWSDFGMAKSVNEKGLHSWSGAKGTRTWYAPEVLKKLINGEKSEQEEFWGTVKSDVFVLGLVFGYLFLKGEHLYGSSEREIHENIIEKNPVNMQKINGELRKYDDLLMKMLEHDPKKRITSEEVVYQLKLINNKLPEKEEELRRLCHRDSSSGLIEKIKYLIQLGIDVNAKNKYGKNALHFLCRFNSNSNLLDAIQLLIREGIDVNSNDEDGQNALHFLCRFNSNSNLTDAIQLLIQLGIDVNAMDNDGRNALHFLCWENSKWNLIDAIRLLIREGVDVNAKAKNGWNALHFLCWENSKWNLNDAIRLLIREGVDVNAKAKNGWNALHFLCWNKSISNLIDTIRLLIRGGIDVNAKDKYGLNALHFLCWNKSISNLIDTIRLLIRKGIDVKAEDNNGQNALHFLCWNKSISNLIDTIRLLIREGIDVNAKNNDGWNALHHLCGNGSISNLTNAIRLLIQLGIDVNAKDKYGQNALHHLCRFNSNRNFEIGHLLDAIRLLIQLGIPVVSDGHNACNKYAVVRVNDKDKVKYKEILNLLDESLSKIQNWY</sequence>
<feature type="coiled-coil region" evidence="5">
    <location>
        <begin position="269"/>
        <end position="297"/>
    </location>
</feature>
<feature type="repeat" description="ANK" evidence="3">
    <location>
        <begin position="802"/>
        <end position="838"/>
    </location>
</feature>
<dbReference type="InterPro" id="IPR000719">
    <property type="entry name" value="Prot_kinase_dom"/>
</dbReference>
<evidence type="ECO:0000313" key="7">
    <source>
        <dbReference type="EMBL" id="KAK4014950.1"/>
    </source>
</evidence>
<evidence type="ECO:0000256" key="2">
    <source>
        <dbReference type="ARBA" id="ARBA00022840"/>
    </source>
</evidence>
<dbReference type="SMART" id="SM00248">
    <property type="entry name" value="ANK"/>
    <property type="match status" value="13"/>
</dbReference>
<evidence type="ECO:0000256" key="3">
    <source>
        <dbReference type="PROSITE-ProRule" id="PRU00023"/>
    </source>
</evidence>
<feature type="binding site" evidence="4">
    <location>
        <position position="34"/>
    </location>
    <ligand>
        <name>ATP</name>
        <dbReference type="ChEBI" id="CHEBI:30616"/>
    </ligand>
</feature>
<protein>
    <recommendedName>
        <fullName evidence="6">Protein kinase domain-containing protein</fullName>
    </recommendedName>
</protein>
<dbReference type="PANTHER" id="PTHR13954:SF6">
    <property type="entry name" value="NON-SPECIFIC SERINE_THREONINE PROTEIN KINASE"/>
    <property type="match status" value="1"/>
</dbReference>
<reference evidence="7 8" key="1">
    <citation type="journal article" date="2023" name="Nucleic Acids Res.">
        <title>The hologenome of Daphnia magna reveals possible DNA methylation and microbiome-mediated evolution of the host genome.</title>
        <authorList>
            <person name="Chaturvedi A."/>
            <person name="Li X."/>
            <person name="Dhandapani V."/>
            <person name="Marshall H."/>
            <person name="Kissane S."/>
            <person name="Cuenca-Cambronero M."/>
            <person name="Asole G."/>
            <person name="Calvet F."/>
            <person name="Ruiz-Romero M."/>
            <person name="Marangio P."/>
            <person name="Guigo R."/>
            <person name="Rago D."/>
            <person name="Mirbahai L."/>
            <person name="Eastwood N."/>
            <person name="Colbourne J.K."/>
            <person name="Zhou J."/>
            <person name="Mallon E."/>
            <person name="Orsini L."/>
        </authorList>
    </citation>
    <scope>NUCLEOTIDE SEQUENCE [LARGE SCALE GENOMIC DNA]</scope>
    <source>
        <strain evidence="7">LRV0_1</strain>
    </source>
</reference>
<dbReference type="SUPFAM" id="SSF56112">
    <property type="entry name" value="Protein kinase-like (PK-like)"/>
    <property type="match status" value="2"/>
</dbReference>
<feature type="repeat" description="ANK" evidence="3">
    <location>
        <begin position="397"/>
        <end position="433"/>
    </location>
</feature>
<dbReference type="PROSITE" id="PS00109">
    <property type="entry name" value="PROTEIN_KINASE_TYR"/>
    <property type="match status" value="1"/>
</dbReference>
<dbReference type="InterPro" id="IPR011009">
    <property type="entry name" value="Kinase-like_dom_sf"/>
</dbReference>
<comment type="caution">
    <text evidence="7">The sequence shown here is derived from an EMBL/GenBank/DDBJ whole genome shotgun (WGS) entry which is preliminary data.</text>
</comment>
<dbReference type="PROSITE" id="PS50297">
    <property type="entry name" value="ANK_REP_REGION"/>
    <property type="match status" value="3"/>
</dbReference>
<dbReference type="Pfam" id="PF12796">
    <property type="entry name" value="Ank_2"/>
    <property type="match status" value="4"/>
</dbReference>
<feature type="repeat" description="ANK" evidence="3">
    <location>
        <begin position="987"/>
        <end position="1023"/>
    </location>
</feature>
<feature type="repeat" description="ANK" evidence="3">
    <location>
        <begin position="950"/>
        <end position="986"/>
    </location>
</feature>
<dbReference type="PANTHER" id="PTHR13954">
    <property type="entry name" value="IRE1-RELATED"/>
    <property type="match status" value="1"/>
</dbReference>
<evidence type="ECO:0000313" key="8">
    <source>
        <dbReference type="Proteomes" id="UP001234178"/>
    </source>
</evidence>
<gene>
    <name evidence="7" type="ORF">OUZ56_027462</name>
</gene>
<dbReference type="InterPro" id="IPR036770">
    <property type="entry name" value="Ankyrin_rpt-contain_sf"/>
</dbReference>
<dbReference type="InterPro" id="IPR045133">
    <property type="entry name" value="IRE1/2-like"/>
</dbReference>
<dbReference type="SUPFAM" id="SSF48403">
    <property type="entry name" value="Ankyrin repeat"/>
    <property type="match status" value="2"/>
</dbReference>
<dbReference type="Gene3D" id="3.30.200.20">
    <property type="entry name" value="Phosphorylase Kinase, domain 1"/>
    <property type="match status" value="2"/>
</dbReference>
<dbReference type="InterPro" id="IPR008266">
    <property type="entry name" value="Tyr_kinase_AS"/>
</dbReference>
<organism evidence="7 8">
    <name type="scientific">Daphnia magna</name>
    <dbReference type="NCBI Taxonomy" id="35525"/>
    <lineage>
        <taxon>Eukaryota</taxon>
        <taxon>Metazoa</taxon>
        <taxon>Ecdysozoa</taxon>
        <taxon>Arthropoda</taxon>
        <taxon>Crustacea</taxon>
        <taxon>Branchiopoda</taxon>
        <taxon>Diplostraca</taxon>
        <taxon>Cladocera</taxon>
        <taxon>Anomopoda</taxon>
        <taxon>Daphniidae</taxon>
        <taxon>Daphnia</taxon>
    </lineage>
</organism>
<dbReference type="PROSITE" id="PS00108">
    <property type="entry name" value="PROTEIN_KINASE_ST"/>
    <property type="match status" value="1"/>
</dbReference>
<evidence type="ECO:0000256" key="5">
    <source>
        <dbReference type="SAM" id="Coils"/>
    </source>
</evidence>
<keyword evidence="2 4" id="KW-0067">ATP-binding</keyword>
<accession>A0ABQ9ZQR3</accession>
<feature type="repeat" description="ANK" evidence="3">
    <location>
        <begin position="1024"/>
        <end position="1060"/>
    </location>
</feature>
<feature type="binding site" evidence="4">
    <location>
        <position position="481"/>
    </location>
    <ligand>
        <name>ATP</name>
        <dbReference type="ChEBI" id="CHEBI:30616"/>
    </ligand>
</feature>
<evidence type="ECO:0000259" key="6">
    <source>
        <dbReference type="PROSITE" id="PS50011"/>
    </source>
</evidence>
<feature type="domain" description="Protein kinase" evidence="6">
    <location>
        <begin position="454"/>
        <end position="721"/>
    </location>
</feature>
<feature type="domain" description="Protein kinase" evidence="6">
    <location>
        <begin position="7"/>
        <end position="272"/>
    </location>
</feature>
<feature type="repeat" description="ANK" evidence="3">
    <location>
        <begin position="765"/>
        <end position="801"/>
    </location>
</feature>
<keyword evidence="5" id="KW-0175">Coiled coil</keyword>
<dbReference type="SMART" id="SM00220">
    <property type="entry name" value="S_TKc"/>
    <property type="match status" value="2"/>
</dbReference>
<keyword evidence="8" id="KW-1185">Reference proteome</keyword>
<dbReference type="PROSITE" id="PS50088">
    <property type="entry name" value="ANK_REPEAT"/>
    <property type="match status" value="9"/>
</dbReference>
<dbReference type="Pfam" id="PF00069">
    <property type="entry name" value="Pkinase"/>
    <property type="match status" value="2"/>
</dbReference>
<feature type="repeat" description="ANK" evidence="3">
    <location>
        <begin position="913"/>
        <end position="949"/>
    </location>
</feature>